<gene>
    <name evidence="2" type="ORF">A3H70_01635</name>
</gene>
<reference evidence="2 3" key="1">
    <citation type="journal article" date="2016" name="Nat. Commun.">
        <title>Thousands of microbial genomes shed light on interconnected biogeochemical processes in an aquifer system.</title>
        <authorList>
            <person name="Anantharaman K."/>
            <person name="Brown C.T."/>
            <person name="Hug L.A."/>
            <person name="Sharon I."/>
            <person name="Castelle C.J."/>
            <person name="Probst A.J."/>
            <person name="Thomas B.C."/>
            <person name="Singh A."/>
            <person name="Wilkins M.J."/>
            <person name="Karaoz U."/>
            <person name="Brodie E.L."/>
            <person name="Williams K.H."/>
            <person name="Hubbard S.S."/>
            <person name="Banfield J.F."/>
        </authorList>
    </citation>
    <scope>NUCLEOTIDE SEQUENCE [LARGE SCALE GENOMIC DNA]</scope>
</reference>
<comment type="caution">
    <text evidence="2">The sequence shown here is derived from an EMBL/GenBank/DDBJ whole genome shotgun (WGS) entry which is preliminary data.</text>
</comment>
<feature type="compositionally biased region" description="Basic and acidic residues" evidence="1">
    <location>
        <begin position="21"/>
        <end position="35"/>
    </location>
</feature>
<dbReference type="STRING" id="1798553.A3H70_01635"/>
<dbReference type="EMBL" id="MHKO01000058">
    <property type="protein sequence ID" value="OGY90907.1"/>
    <property type="molecule type" value="Genomic_DNA"/>
</dbReference>
<accession>A0A1G2BRQ4</accession>
<protein>
    <submittedName>
        <fullName evidence="2">Uncharacterized protein</fullName>
    </submittedName>
</protein>
<evidence type="ECO:0000313" key="2">
    <source>
        <dbReference type="EMBL" id="OGY90907.1"/>
    </source>
</evidence>
<evidence type="ECO:0000313" key="3">
    <source>
        <dbReference type="Proteomes" id="UP000178109"/>
    </source>
</evidence>
<name>A0A1G2BRQ4_9BACT</name>
<sequence length="294" mass="33586">MGIEGGPKFNPEEQDPPTPKTETEKVKNIKPETKKAGGIIRNFLDTRSQRKKQEKVRFQEGQWGDYDSEFWHFAGFFAECLPEEYKHKGWEEGLKSYIENTLSREETTDQREKSKLTAVEFGGPGSKFFRGFSNGFFEKTIGVCLVDIRGENLKNEDSSLNHYVVAGNILGADTNETLNEVKTMLDTTKVDLIVSRMQGALKGMDMNLLDDAVRQWYALLNENGVMFIQYNWASSSDKREDNVAAKCIEMIKGKYPQLDVQLGRGVMRLHKKLDDPEQLPENAHFFVQNPDQNI</sequence>
<dbReference type="Proteomes" id="UP000178109">
    <property type="component" value="Unassembled WGS sequence"/>
</dbReference>
<organism evidence="2 3">
    <name type="scientific">Candidatus Komeilibacteria bacterium RIFCSPLOWO2_02_FULL_48_11</name>
    <dbReference type="NCBI Taxonomy" id="1798553"/>
    <lineage>
        <taxon>Bacteria</taxon>
        <taxon>Candidatus Komeiliibacteriota</taxon>
    </lineage>
</organism>
<evidence type="ECO:0000256" key="1">
    <source>
        <dbReference type="SAM" id="MobiDB-lite"/>
    </source>
</evidence>
<proteinExistence type="predicted"/>
<feature type="region of interest" description="Disordered" evidence="1">
    <location>
        <begin position="1"/>
        <end position="38"/>
    </location>
</feature>
<dbReference type="AlphaFoldDB" id="A0A1G2BRQ4"/>